<evidence type="ECO:0000313" key="3">
    <source>
        <dbReference type="EMBL" id="KKQ44997.1"/>
    </source>
</evidence>
<dbReference type="Pfam" id="PF03816">
    <property type="entry name" value="LytR_cpsA_psr"/>
    <property type="match status" value="1"/>
</dbReference>
<proteinExistence type="inferred from homology"/>
<reference evidence="3 4" key="1">
    <citation type="journal article" date="2015" name="Nature">
        <title>rRNA introns, odd ribosomes, and small enigmatic genomes across a large radiation of phyla.</title>
        <authorList>
            <person name="Brown C.T."/>
            <person name="Hug L.A."/>
            <person name="Thomas B.C."/>
            <person name="Sharon I."/>
            <person name="Castelle C.J."/>
            <person name="Singh A."/>
            <person name="Wilkins M.J."/>
            <person name="Williams K.H."/>
            <person name="Banfield J.F."/>
        </authorList>
    </citation>
    <scope>NUCLEOTIDE SEQUENCE [LARGE SCALE GENOMIC DNA]</scope>
</reference>
<dbReference type="Gene3D" id="3.40.630.190">
    <property type="entry name" value="LCP protein"/>
    <property type="match status" value="1"/>
</dbReference>
<protein>
    <recommendedName>
        <fullName evidence="2">Cell envelope-related transcriptional attenuator domain-containing protein</fullName>
    </recommendedName>
</protein>
<evidence type="ECO:0000259" key="2">
    <source>
        <dbReference type="Pfam" id="PF03816"/>
    </source>
</evidence>
<gene>
    <name evidence="3" type="ORF">US62_C0019G0029</name>
</gene>
<dbReference type="PANTHER" id="PTHR33392">
    <property type="entry name" value="POLYISOPRENYL-TEICHOIC ACID--PEPTIDOGLYCAN TEICHOIC ACID TRANSFERASE TAGU"/>
    <property type="match status" value="1"/>
</dbReference>
<evidence type="ECO:0000256" key="1">
    <source>
        <dbReference type="ARBA" id="ARBA00006068"/>
    </source>
</evidence>
<feature type="non-terminal residue" evidence="3">
    <location>
        <position position="1"/>
    </location>
</feature>
<dbReference type="InterPro" id="IPR050922">
    <property type="entry name" value="LytR/CpsA/Psr_CW_biosynth"/>
</dbReference>
<dbReference type="EMBL" id="LBTR01000019">
    <property type="protein sequence ID" value="KKQ44997.1"/>
    <property type="molecule type" value="Genomic_DNA"/>
</dbReference>
<comment type="caution">
    <text evidence="3">The sequence shown here is derived from an EMBL/GenBank/DDBJ whole genome shotgun (WGS) entry which is preliminary data.</text>
</comment>
<sequence length="170" mass="19739">FIFKEYVFKESCFETEVSFQQCINEKITFEKGNLHMVGETALKNSRSRHSEGDEGNDFARSVRQQEVLIAVKEKLLSKDVILKPKLLKNLFKTTNSLVERDFDDSTAASISRYIYESRRSINQFGLDESLFDIVTGNPKYENLYVLVPKDDNWTAFQENIKCKLEIMVCN</sequence>
<dbReference type="InterPro" id="IPR004474">
    <property type="entry name" value="LytR_CpsA_psr"/>
</dbReference>
<dbReference type="PANTHER" id="PTHR33392:SF6">
    <property type="entry name" value="POLYISOPRENYL-TEICHOIC ACID--PEPTIDOGLYCAN TEICHOIC ACID TRANSFERASE TAGU"/>
    <property type="match status" value="1"/>
</dbReference>
<name>A0A0G0HRW6_9BACT</name>
<dbReference type="Proteomes" id="UP000034603">
    <property type="component" value="Unassembled WGS sequence"/>
</dbReference>
<accession>A0A0G0HRW6</accession>
<feature type="domain" description="Cell envelope-related transcriptional attenuator" evidence="2">
    <location>
        <begin position="21"/>
        <end position="75"/>
    </location>
</feature>
<dbReference type="AlphaFoldDB" id="A0A0G0HRW6"/>
<comment type="similarity">
    <text evidence="1">Belongs to the LytR/CpsA/Psr (LCP) family.</text>
</comment>
<evidence type="ECO:0000313" key="4">
    <source>
        <dbReference type="Proteomes" id="UP000034603"/>
    </source>
</evidence>
<organism evidence="3 4">
    <name type="scientific">Candidatus Woesebacteria bacterium GW2011_GWA1_37_8</name>
    <dbReference type="NCBI Taxonomy" id="1618546"/>
    <lineage>
        <taxon>Bacteria</taxon>
        <taxon>Candidatus Woeseibacteriota</taxon>
    </lineage>
</organism>